<keyword evidence="1" id="KW-0812">Transmembrane</keyword>
<feature type="transmembrane region" description="Helical" evidence="1">
    <location>
        <begin position="110"/>
        <end position="128"/>
    </location>
</feature>
<feature type="transmembrane region" description="Helical" evidence="1">
    <location>
        <begin position="27"/>
        <end position="43"/>
    </location>
</feature>
<dbReference type="Proteomes" id="UP000290975">
    <property type="component" value="Unassembled WGS sequence"/>
</dbReference>
<organism evidence="2 3">
    <name type="scientific">Sphingobium xenophagum</name>
    <dbReference type="NCBI Taxonomy" id="121428"/>
    <lineage>
        <taxon>Bacteria</taxon>
        <taxon>Pseudomonadati</taxon>
        <taxon>Pseudomonadota</taxon>
        <taxon>Alphaproteobacteria</taxon>
        <taxon>Sphingomonadales</taxon>
        <taxon>Sphingomonadaceae</taxon>
        <taxon>Sphingobium</taxon>
    </lineage>
</organism>
<dbReference type="EMBL" id="BBQY01000004">
    <property type="protein sequence ID" value="GBH30141.1"/>
    <property type="molecule type" value="Genomic_DNA"/>
</dbReference>
<dbReference type="AlphaFoldDB" id="A0A401J0I6"/>
<gene>
    <name evidence="2" type="ORF">MBESOW_P1395</name>
</gene>
<keyword evidence="3" id="KW-1185">Reference proteome</keyword>
<evidence type="ECO:0000313" key="2">
    <source>
        <dbReference type="EMBL" id="GBH30141.1"/>
    </source>
</evidence>
<sequence>MIGIAYSIALLATALFAILRGGREGRMIVMIIASLFAVSAFLKDVSHEPLYAMVASLAVDCTSLSLKGWLALSSRRRWPIIVAGLQVVSVGMQLAICASPNFKLPFHDTISTVWAIPTLLVIALGVYLDRRHDLRVER</sequence>
<keyword evidence="1" id="KW-0472">Membrane</keyword>
<dbReference type="RefSeq" id="WP_130752454.1">
    <property type="nucleotide sequence ID" value="NZ_BBQY01000004.1"/>
</dbReference>
<keyword evidence="1" id="KW-1133">Transmembrane helix</keyword>
<protein>
    <submittedName>
        <fullName evidence="2">Uncharacterized protein</fullName>
    </submittedName>
</protein>
<proteinExistence type="predicted"/>
<name>A0A401J0I6_SPHXE</name>
<evidence type="ECO:0000313" key="3">
    <source>
        <dbReference type="Proteomes" id="UP000290975"/>
    </source>
</evidence>
<feature type="transmembrane region" description="Helical" evidence="1">
    <location>
        <begin position="50"/>
        <end position="72"/>
    </location>
</feature>
<accession>A0A401J0I6</accession>
<comment type="caution">
    <text evidence="2">The sequence shown here is derived from an EMBL/GenBank/DDBJ whole genome shotgun (WGS) entry which is preliminary data.</text>
</comment>
<reference evidence="2 3" key="1">
    <citation type="submission" date="2014-12" db="EMBL/GenBank/DDBJ databases">
        <title>Whole genome sequencing of Sphingobium xenophagum OW59.</title>
        <authorList>
            <person name="Ohta Y."/>
            <person name="Nishi S."/>
            <person name="Hatada Y."/>
        </authorList>
    </citation>
    <scope>NUCLEOTIDE SEQUENCE [LARGE SCALE GENOMIC DNA]</scope>
    <source>
        <strain evidence="2 3">OW59</strain>
    </source>
</reference>
<evidence type="ECO:0000256" key="1">
    <source>
        <dbReference type="SAM" id="Phobius"/>
    </source>
</evidence>
<feature type="transmembrane region" description="Helical" evidence="1">
    <location>
        <begin position="78"/>
        <end position="98"/>
    </location>
</feature>